<name>A0ABY0PEQ5_9BRAD</name>
<evidence type="ECO:0000256" key="1">
    <source>
        <dbReference type="ARBA" id="ARBA00022553"/>
    </source>
</evidence>
<organism evidence="7 8">
    <name type="scientific">Bradyrhizobium ottawaense</name>
    <dbReference type="NCBI Taxonomy" id="931866"/>
    <lineage>
        <taxon>Bacteria</taxon>
        <taxon>Pseudomonadati</taxon>
        <taxon>Pseudomonadota</taxon>
        <taxon>Alphaproteobacteria</taxon>
        <taxon>Hyphomicrobiales</taxon>
        <taxon>Nitrobacteraceae</taxon>
        <taxon>Bradyrhizobium</taxon>
    </lineage>
</organism>
<dbReference type="SMART" id="SM00448">
    <property type="entry name" value="REC"/>
    <property type="match status" value="1"/>
</dbReference>
<evidence type="ECO:0000256" key="5">
    <source>
        <dbReference type="SAM" id="MobiDB-lite"/>
    </source>
</evidence>
<keyword evidence="8" id="KW-1185">Reference proteome</keyword>
<gene>
    <name evidence="7" type="ORF">SAMN05444163_2229</name>
</gene>
<keyword evidence="1 4" id="KW-0597">Phosphoprotein</keyword>
<evidence type="ECO:0000259" key="6">
    <source>
        <dbReference type="PROSITE" id="PS50110"/>
    </source>
</evidence>
<dbReference type="InterPro" id="IPR050595">
    <property type="entry name" value="Bact_response_regulator"/>
</dbReference>
<dbReference type="InterPro" id="IPR011006">
    <property type="entry name" value="CheY-like_superfamily"/>
</dbReference>
<dbReference type="Gene3D" id="3.40.50.2300">
    <property type="match status" value="1"/>
</dbReference>
<proteinExistence type="predicted"/>
<dbReference type="Pfam" id="PF00072">
    <property type="entry name" value="Response_reg"/>
    <property type="match status" value="1"/>
</dbReference>
<protein>
    <submittedName>
        <fullName evidence="7">Response regulator receiver domain-containing protein</fullName>
    </submittedName>
</protein>
<dbReference type="InterPro" id="IPR001789">
    <property type="entry name" value="Sig_transdc_resp-reg_receiver"/>
</dbReference>
<evidence type="ECO:0000256" key="2">
    <source>
        <dbReference type="ARBA" id="ARBA00023015"/>
    </source>
</evidence>
<dbReference type="PANTHER" id="PTHR44591:SF3">
    <property type="entry name" value="RESPONSE REGULATORY DOMAIN-CONTAINING PROTEIN"/>
    <property type="match status" value="1"/>
</dbReference>
<dbReference type="EMBL" id="LT629693">
    <property type="protein sequence ID" value="SDI22721.1"/>
    <property type="molecule type" value="Genomic_DNA"/>
</dbReference>
<feature type="modified residue" description="4-aspartylphosphate" evidence="4">
    <location>
        <position position="61"/>
    </location>
</feature>
<dbReference type="PANTHER" id="PTHR44591">
    <property type="entry name" value="STRESS RESPONSE REGULATOR PROTEIN 1"/>
    <property type="match status" value="1"/>
</dbReference>
<reference evidence="7 8" key="1">
    <citation type="submission" date="2016-10" db="EMBL/GenBank/DDBJ databases">
        <authorList>
            <person name="Varghese N."/>
            <person name="Submissions S."/>
        </authorList>
    </citation>
    <scope>NUCLEOTIDE SEQUENCE [LARGE SCALE GENOMIC DNA]</scope>
    <source>
        <strain evidence="7 8">GAS524</strain>
    </source>
</reference>
<evidence type="ECO:0000313" key="7">
    <source>
        <dbReference type="EMBL" id="SDI22721.1"/>
    </source>
</evidence>
<dbReference type="PROSITE" id="PS50110">
    <property type="entry name" value="RESPONSE_REGULATORY"/>
    <property type="match status" value="1"/>
</dbReference>
<evidence type="ECO:0000313" key="8">
    <source>
        <dbReference type="Proteomes" id="UP000198803"/>
    </source>
</evidence>
<keyword evidence="3" id="KW-0804">Transcription</keyword>
<feature type="region of interest" description="Disordered" evidence="5">
    <location>
        <begin position="104"/>
        <end position="145"/>
    </location>
</feature>
<dbReference type="SUPFAM" id="SSF52172">
    <property type="entry name" value="CheY-like"/>
    <property type="match status" value="1"/>
</dbReference>
<keyword evidence="2" id="KW-0805">Transcription regulation</keyword>
<dbReference type="Proteomes" id="UP000198803">
    <property type="component" value="Chromosome I"/>
</dbReference>
<evidence type="ECO:0000256" key="4">
    <source>
        <dbReference type="PROSITE-ProRule" id="PRU00169"/>
    </source>
</evidence>
<feature type="domain" description="Response regulatory" evidence="6">
    <location>
        <begin position="11"/>
        <end position="145"/>
    </location>
</feature>
<sequence>MEGEMAAESPVILIVEDEFLLRMDSAETLENAEFEVVQAGNADEAMAILQARPAIHVVFTDIQMPGSMDGLKLARFVPGQVASNQDRSDVRSCEGWSRRFAGRERLPAETVSRRPGRRNAAGDDPRCLINPVLPDRHLENFPPPP</sequence>
<evidence type="ECO:0000256" key="3">
    <source>
        <dbReference type="ARBA" id="ARBA00023163"/>
    </source>
</evidence>
<accession>A0ABY0PEQ5</accession>